<dbReference type="PROSITE" id="PS50297">
    <property type="entry name" value="ANK_REP_REGION"/>
    <property type="match status" value="10"/>
</dbReference>
<dbReference type="InterPro" id="IPR002110">
    <property type="entry name" value="Ankyrin_rpt"/>
</dbReference>
<evidence type="ECO:0000256" key="2">
    <source>
        <dbReference type="ARBA" id="ARBA00023043"/>
    </source>
</evidence>
<dbReference type="Gene3D" id="1.10.510.10">
    <property type="entry name" value="Transferase(Phosphotransferase) domain 1"/>
    <property type="match status" value="1"/>
</dbReference>
<evidence type="ECO:0000256" key="1">
    <source>
        <dbReference type="ARBA" id="ARBA00022737"/>
    </source>
</evidence>
<feature type="repeat" description="ANK" evidence="3">
    <location>
        <begin position="533"/>
        <end position="565"/>
    </location>
</feature>
<feature type="repeat" description="ANK" evidence="3">
    <location>
        <begin position="343"/>
        <end position="367"/>
    </location>
</feature>
<name>A0A9P9E522_9HYPO</name>
<protein>
    <submittedName>
        <fullName evidence="6">Ankyrin repeat-containing domain protein</fullName>
    </submittedName>
</protein>
<feature type="compositionally biased region" description="Polar residues" evidence="4">
    <location>
        <begin position="305"/>
        <end position="322"/>
    </location>
</feature>
<dbReference type="SUPFAM" id="SSF56112">
    <property type="entry name" value="Protein kinase-like (PK-like)"/>
    <property type="match status" value="1"/>
</dbReference>
<dbReference type="AlphaFoldDB" id="A0A9P9E522"/>
<feature type="repeat" description="ANK" evidence="3">
    <location>
        <begin position="401"/>
        <end position="433"/>
    </location>
</feature>
<organism evidence="6 7">
    <name type="scientific">Dactylonectria macrodidyma</name>
    <dbReference type="NCBI Taxonomy" id="307937"/>
    <lineage>
        <taxon>Eukaryota</taxon>
        <taxon>Fungi</taxon>
        <taxon>Dikarya</taxon>
        <taxon>Ascomycota</taxon>
        <taxon>Pezizomycotina</taxon>
        <taxon>Sordariomycetes</taxon>
        <taxon>Hypocreomycetidae</taxon>
        <taxon>Hypocreales</taxon>
        <taxon>Nectriaceae</taxon>
        <taxon>Dactylonectria</taxon>
    </lineage>
</organism>
<feature type="repeat" description="ANK" evidence="3">
    <location>
        <begin position="368"/>
        <end position="400"/>
    </location>
</feature>
<dbReference type="InterPro" id="IPR000719">
    <property type="entry name" value="Prot_kinase_dom"/>
</dbReference>
<dbReference type="Pfam" id="PF12796">
    <property type="entry name" value="Ank_2"/>
    <property type="match status" value="3"/>
</dbReference>
<feature type="repeat" description="ANK" evidence="3">
    <location>
        <begin position="632"/>
        <end position="664"/>
    </location>
</feature>
<feature type="repeat" description="ANK" evidence="3">
    <location>
        <begin position="434"/>
        <end position="466"/>
    </location>
</feature>
<dbReference type="PANTHER" id="PTHR24198:SF165">
    <property type="entry name" value="ANKYRIN REPEAT-CONTAINING PROTEIN-RELATED"/>
    <property type="match status" value="1"/>
</dbReference>
<evidence type="ECO:0000256" key="4">
    <source>
        <dbReference type="SAM" id="MobiDB-lite"/>
    </source>
</evidence>
<dbReference type="PROSITE" id="PS00108">
    <property type="entry name" value="PROTEIN_KINASE_ST"/>
    <property type="match status" value="1"/>
</dbReference>
<evidence type="ECO:0000313" key="6">
    <source>
        <dbReference type="EMBL" id="KAH7131203.1"/>
    </source>
</evidence>
<dbReference type="CDD" id="cd00180">
    <property type="entry name" value="PKc"/>
    <property type="match status" value="1"/>
</dbReference>
<dbReference type="PANTHER" id="PTHR24198">
    <property type="entry name" value="ANKYRIN REPEAT AND PROTEIN KINASE DOMAIN-CONTAINING PROTEIN"/>
    <property type="match status" value="1"/>
</dbReference>
<dbReference type="Proteomes" id="UP000738349">
    <property type="component" value="Unassembled WGS sequence"/>
</dbReference>
<dbReference type="GO" id="GO:0005524">
    <property type="term" value="F:ATP binding"/>
    <property type="evidence" value="ECO:0007669"/>
    <property type="project" value="InterPro"/>
</dbReference>
<feature type="repeat" description="ANK" evidence="3">
    <location>
        <begin position="500"/>
        <end position="532"/>
    </location>
</feature>
<evidence type="ECO:0000313" key="7">
    <source>
        <dbReference type="Proteomes" id="UP000738349"/>
    </source>
</evidence>
<dbReference type="Pfam" id="PF00069">
    <property type="entry name" value="Pkinase"/>
    <property type="match status" value="1"/>
</dbReference>
<dbReference type="GO" id="GO:0004672">
    <property type="term" value="F:protein kinase activity"/>
    <property type="evidence" value="ECO:0007669"/>
    <property type="project" value="InterPro"/>
</dbReference>
<dbReference type="SUPFAM" id="SSF48403">
    <property type="entry name" value="Ankyrin repeat"/>
    <property type="match status" value="1"/>
</dbReference>
<dbReference type="InterPro" id="IPR036770">
    <property type="entry name" value="Ankyrin_rpt-contain_sf"/>
</dbReference>
<feature type="region of interest" description="Disordered" evidence="4">
    <location>
        <begin position="279"/>
        <end position="322"/>
    </location>
</feature>
<dbReference type="EMBL" id="JAGMUV010000017">
    <property type="protein sequence ID" value="KAH7131203.1"/>
    <property type="molecule type" value="Genomic_DNA"/>
</dbReference>
<keyword evidence="2 3" id="KW-0040">ANK repeat</keyword>
<dbReference type="PROSITE" id="PS50088">
    <property type="entry name" value="ANK_REPEAT"/>
    <property type="match status" value="11"/>
</dbReference>
<dbReference type="OrthoDB" id="10252171at2759"/>
<dbReference type="InterPro" id="IPR011009">
    <property type="entry name" value="Kinase-like_dom_sf"/>
</dbReference>
<reference evidence="6" key="1">
    <citation type="journal article" date="2021" name="Nat. Commun.">
        <title>Genetic determinants of endophytism in the Arabidopsis root mycobiome.</title>
        <authorList>
            <person name="Mesny F."/>
            <person name="Miyauchi S."/>
            <person name="Thiergart T."/>
            <person name="Pickel B."/>
            <person name="Atanasova L."/>
            <person name="Karlsson M."/>
            <person name="Huettel B."/>
            <person name="Barry K.W."/>
            <person name="Haridas S."/>
            <person name="Chen C."/>
            <person name="Bauer D."/>
            <person name="Andreopoulos W."/>
            <person name="Pangilinan J."/>
            <person name="LaButti K."/>
            <person name="Riley R."/>
            <person name="Lipzen A."/>
            <person name="Clum A."/>
            <person name="Drula E."/>
            <person name="Henrissat B."/>
            <person name="Kohler A."/>
            <person name="Grigoriev I.V."/>
            <person name="Martin F.M."/>
            <person name="Hacquard S."/>
        </authorList>
    </citation>
    <scope>NUCLEOTIDE SEQUENCE</scope>
    <source>
        <strain evidence="6">MPI-CAGE-AT-0147</strain>
    </source>
</reference>
<keyword evidence="1" id="KW-0677">Repeat</keyword>
<comment type="caution">
    <text evidence="6">The sequence shown here is derived from an EMBL/GenBank/DDBJ whole genome shotgun (WGS) entry which is preliminary data.</text>
</comment>
<proteinExistence type="predicted"/>
<keyword evidence="7" id="KW-1185">Reference proteome</keyword>
<feature type="repeat" description="ANK" evidence="3">
    <location>
        <begin position="467"/>
        <end position="499"/>
    </location>
</feature>
<dbReference type="InterPro" id="IPR008271">
    <property type="entry name" value="Ser/Thr_kinase_AS"/>
</dbReference>
<dbReference type="PROSITE" id="PS50011">
    <property type="entry name" value="PROTEIN_KINASE_DOM"/>
    <property type="match status" value="1"/>
</dbReference>
<feature type="domain" description="Protein kinase" evidence="5">
    <location>
        <begin position="45"/>
        <end position="384"/>
    </location>
</feature>
<evidence type="ECO:0000256" key="3">
    <source>
        <dbReference type="PROSITE-ProRule" id="PRU00023"/>
    </source>
</evidence>
<dbReference type="Pfam" id="PF13637">
    <property type="entry name" value="Ank_4"/>
    <property type="match status" value="1"/>
</dbReference>
<feature type="repeat" description="ANK" evidence="3">
    <location>
        <begin position="599"/>
        <end position="631"/>
    </location>
</feature>
<dbReference type="PRINTS" id="PR01415">
    <property type="entry name" value="ANKYRIN"/>
</dbReference>
<feature type="repeat" description="ANK" evidence="3">
    <location>
        <begin position="566"/>
        <end position="598"/>
    </location>
</feature>
<feature type="repeat" description="ANK" evidence="3">
    <location>
        <begin position="665"/>
        <end position="694"/>
    </location>
</feature>
<dbReference type="SMART" id="SM00220">
    <property type="entry name" value="S_TKc"/>
    <property type="match status" value="1"/>
</dbReference>
<evidence type="ECO:0000259" key="5">
    <source>
        <dbReference type="PROSITE" id="PS50011"/>
    </source>
</evidence>
<dbReference type="Pfam" id="PF00023">
    <property type="entry name" value="Ank"/>
    <property type="match status" value="1"/>
</dbReference>
<dbReference type="SMART" id="SM00248">
    <property type="entry name" value="ANK"/>
    <property type="match status" value="10"/>
</dbReference>
<gene>
    <name evidence="6" type="ORF">EDB81DRAFT_859788</name>
</gene>
<dbReference type="Gene3D" id="1.25.40.20">
    <property type="entry name" value="Ankyrin repeat-containing domain"/>
    <property type="match status" value="4"/>
</dbReference>
<sequence length="694" mass="75068">MEDELPDHVRDYKLETTFPKKREIVHIYDDPDAPPSSQRRLECWKSDKRPIGSGGQGQVFLQTCTSGSRHYTHRAVKIIPLQDGGGRRRYIRELETIVKFSHDKYSKYFVKSLGWYEKKDSMCIAMEYVPAGDLQTYLRDHPALSEDGSRQITSQVLRGLAIMHGEGFAHRDIKPQNVLIQQRPTPTEPGSWWVKLSDFGISKRLEAATSGASTVIGTVEYMAPELFDQDSLPDINYPAADILDGQAFIRALMSPKPDERLDSSAAICHAWVQSWMPSAPMIPDDRSESSTSSSGRSSFDEERGMTTQVSNITNLPNTFQTGSNTQLTVIPRKLLYETQPLPAVEMGDEAEVELLLEKGADLEAKDSTGKTPLLQVAAKGNAAVAKLLLEKGADLEAKDGSGWTPLSRAAANGHEAVAKLLLDKGADLDAKGGFGQTPLSWAAVYGHAAVAKLLLEKGADLEARDGDCTTPLSQAAVYGREAIAKLLLEKGADLEAKDGSGWTPLLWAAANGHEAVAKLFLEKGADLEAKNDSGWTPLSWAAANGHEAVAKLLLEKGAELEAKDSVGRTPLSGAAVYGHEAVTKLLLEKGAELEPKDSDGRTPLSGAAMCGHEAVTKLLLEKGADLEAKDVWDQTPLSWAAANGHEAVAKLLLEKGAELEAKDSDGRTPLSRAAANGHETVAKLLQTYTTTMKT</sequence>
<accession>A0A9P9E522</accession>